<dbReference type="STRING" id="1798374.A2Z33_02145"/>
<gene>
    <name evidence="3" type="ORF">A2Z33_02145</name>
</gene>
<keyword evidence="2" id="KW-1133">Transmembrane helix</keyword>
<evidence type="ECO:0000313" key="3">
    <source>
        <dbReference type="EMBL" id="OGG02569.1"/>
    </source>
</evidence>
<evidence type="ECO:0000256" key="1">
    <source>
        <dbReference type="SAM" id="MobiDB-lite"/>
    </source>
</evidence>
<keyword evidence="2" id="KW-0472">Membrane</keyword>
<feature type="transmembrane region" description="Helical" evidence="2">
    <location>
        <begin position="33"/>
        <end position="52"/>
    </location>
</feature>
<dbReference type="EMBL" id="MFJD01000007">
    <property type="protein sequence ID" value="OGG02569.1"/>
    <property type="molecule type" value="Genomic_DNA"/>
</dbReference>
<organism evidence="3 4">
    <name type="scientific">Candidatus Gottesmanbacteria bacterium RBG_16_52_11</name>
    <dbReference type="NCBI Taxonomy" id="1798374"/>
    <lineage>
        <taxon>Bacteria</taxon>
        <taxon>Candidatus Gottesmaniibacteriota</taxon>
    </lineage>
</organism>
<sequence length="427" mass="47447">MNRQPETSDQDGGRNYSSPDASTVHPVPPPVNFWKISTTILAAILVIGYVTLVKNNLIQAPGPGSAKPQIPVYDVSVTGVIRTAGLSDEEIQKYNLNGASFQITDINPPPENGIYGYFLLPGYQNTEKYLGSCVRVDGNIPVEWRNRSVDLPYYRTVLVPGGISETDPDMCSPYKDVNYPDTGKVKLEGTLIRSVRPAPDIMYDYQLKAAKPYLDQGASAGSPRYTSVIDIMPDSDAVWREMENLIGEDVSAEGSMLTGYAESRFFSVRGIGSPETGTVRNLVTRFEDHIRDRNVSGLMSLFTPAVTEAEISSYRDLMGLEPDTGSSRLFNNVTSNFIVTSWKIARRQYPDNAEMISKVGDTYFVTVEETRKSWCNAGDCVGTYSFENTGFYVFEIVKRSTGWLVDKYYPQPASPAREVMKYEALTF</sequence>
<evidence type="ECO:0000256" key="2">
    <source>
        <dbReference type="SAM" id="Phobius"/>
    </source>
</evidence>
<reference evidence="3 4" key="1">
    <citation type="journal article" date="2016" name="Nat. Commun.">
        <title>Thousands of microbial genomes shed light on interconnected biogeochemical processes in an aquifer system.</title>
        <authorList>
            <person name="Anantharaman K."/>
            <person name="Brown C.T."/>
            <person name="Hug L.A."/>
            <person name="Sharon I."/>
            <person name="Castelle C.J."/>
            <person name="Probst A.J."/>
            <person name="Thomas B.C."/>
            <person name="Singh A."/>
            <person name="Wilkins M.J."/>
            <person name="Karaoz U."/>
            <person name="Brodie E.L."/>
            <person name="Williams K.H."/>
            <person name="Hubbard S.S."/>
            <person name="Banfield J.F."/>
        </authorList>
    </citation>
    <scope>NUCLEOTIDE SEQUENCE [LARGE SCALE GENOMIC DNA]</scope>
</reference>
<proteinExistence type="predicted"/>
<evidence type="ECO:0000313" key="4">
    <source>
        <dbReference type="Proteomes" id="UP000178448"/>
    </source>
</evidence>
<comment type="caution">
    <text evidence="3">The sequence shown here is derived from an EMBL/GenBank/DDBJ whole genome shotgun (WGS) entry which is preliminary data.</text>
</comment>
<dbReference type="Proteomes" id="UP000178448">
    <property type="component" value="Unassembled WGS sequence"/>
</dbReference>
<feature type="region of interest" description="Disordered" evidence="1">
    <location>
        <begin position="1"/>
        <end position="23"/>
    </location>
</feature>
<keyword evidence="2" id="KW-0812">Transmembrane</keyword>
<accession>A0A1F5YQW6</accession>
<name>A0A1F5YQW6_9BACT</name>
<dbReference type="AlphaFoldDB" id="A0A1F5YQW6"/>
<protein>
    <submittedName>
        <fullName evidence="3">Uncharacterized protein</fullName>
    </submittedName>
</protein>